<dbReference type="SUPFAM" id="SSF57863">
    <property type="entry name" value="ArfGap/RecO-like zinc finger"/>
    <property type="match status" value="1"/>
</dbReference>
<dbReference type="Gene3D" id="1.25.40.950">
    <property type="match status" value="1"/>
</dbReference>
<dbReference type="PROSITE" id="PS50297">
    <property type="entry name" value="ANK_REP_REGION"/>
    <property type="match status" value="1"/>
</dbReference>
<dbReference type="SUPFAM" id="SSF48403">
    <property type="entry name" value="Ankyrin repeat"/>
    <property type="match status" value="1"/>
</dbReference>
<accession>A0AAV9SN36</accession>
<dbReference type="InterPro" id="IPR037844">
    <property type="entry name" value="PH_ASAP"/>
</dbReference>
<dbReference type="SUPFAM" id="SSF50729">
    <property type="entry name" value="PH domain-like"/>
    <property type="match status" value="1"/>
</dbReference>
<dbReference type="InterPro" id="IPR032362">
    <property type="entry name" value="Ferlin_C"/>
</dbReference>
<evidence type="ECO:0000313" key="17">
    <source>
        <dbReference type="Proteomes" id="UP001311232"/>
    </source>
</evidence>
<keyword evidence="12" id="KW-0472">Membrane</keyword>
<feature type="domain" description="SH3" evidence="13">
    <location>
        <begin position="1132"/>
        <end position="1194"/>
    </location>
</feature>
<dbReference type="InterPro" id="IPR035836">
    <property type="entry name" value="ASAP1-like_SH3"/>
</dbReference>
<dbReference type="GO" id="GO:0005737">
    <property type="term" value="C:cytoplasm"/>
    <property type="evidence" value="ECO:0007669"/>
    <property type="project" value="UniProtKB-SubCell"/>
</dbReference>
<dbReference type="PANTHER" id="PTHR45854:SF5">
    <property type="entry name" value="ARF-GAP WITH SH3 DOMAIN, ANK REPEAT AND PH DOMAIN-CONTAINING PROTEIN 1-LIKE"/>
    <property type="match status" value="1"/>
</dbReference>
<comment type="caution">
    <text evidence="16">The sequence shown here is derived from an EMBL/GenBank/DDBJ whole genome shotgun (WGS) entry which is preliminary data.</text>
</comment>
<dbReference type="CDD" id="cd13251">
    <property type="entry name" value="PH_ASAP"/>
    <property type="match status" value="1"/>
</dbReference>
<dbReference type="SMART" id="SM00326">
    <property type="entry name" value="SH3"/>
    <property type="match status" value="1"/>
</dbReference>
<dbReference type="SMART" id="SM00248">
    <property type="entry name" value="ANK"/>
    <property type="match status" value="2"/>
</dbReference>
<dbReference type="SMART" id="SM00233">
    <property type="entry name" value="PH"/>
    <property type="match status" value="1"/>
</dbReference>
<proteinExistence type="predicted"/>
<dbReference type="Pfam" id="PF16165">
    <property type="entry name" value="Ferlin_C"/>
    <property type="match status" value="1"/>
</dbReference>
<dbReference type="InterPro" id="IPR043593">
    <property type="entry name" value="ASAP"/>
</dbReference>
<organism evidence="16 17">
    <name type="scientific">Crenichthys baileyi</name>
    <name type="common">White River springfish</name>
    <dbReference type="NCBI Taxonomy" id="28760"/>
    <lineage>
        <taxon>Eukaryota</taxon>
        <taxon>Metazoa</taxon>
        <taxon>Chordata</taxon>
        <taxon>Craniata</taxon>
        <taxon>Vertebrata</taxon>
        <taxon>Euteleostomi</taxon>
        <taxon>Actinopterygii</taxon>
        <taxon>Neopterygii</taxon>
        <taxon>Teleostei</taxon>
        <taxon>Neoteleostei</taxon>
        <taxon>Acanthomorphata</taxon>
        <taxon>Ovalentaria</taxon>
        <taxon>Atherinomorphae</taxon>
        <taxon>Cyprinodontiformes</taxon>
        <taxon>Goodeidae</taxon>
        <taxon>Crenichthys</taxon>
    </lineage>
</organism>
<dbReference type="InterPro" id="IPR004148">
    <property type="entry name" value="BAR_dom"/>
</dbReference>
<evidence type="ECO:0000256" key="10">
    <source>
        <dbReference type="PROSITE-ProRule" id="PRU00288"/>
    </source>
</evidence>
<dbReference type="Proteomes" id="UP001311232">
    <property type="component" value="Unassembled WGS sequence"/>
</dbReference>
<keyword evidence="4" id="KW-0479">Metal-binding</keyword>
<dbReference type="Pfam" id="PF12796">
    <property type="entry name" value="Ank_2"/>
    <property type="match status" value="1"/>
</dbReference>
<evidence type="ECO:0000256" key="2">
    <source>
        <dbReference type="ARBA" id="ARBA00022443"/>
    </source>
</evidence>
<feature type="compositionally biased region" description="Basic and acidic residues" evidence="11">
    <location>
        <begin position="1070"/>
        <end position="1083"/>
    </location>
</feature>
<keyword evidence="12" id="KW-0812">Transmembrane</keyword>
<evidence type="ECO:0000256" key="4">
    <source>
        <dbReference type="ARBA" id="ARBA00022723"/>
    </source>
</evidence>
<keyword evidence="12" id="KW-1133">Transmembrane helix</keyword>
<dbReference type="SUPFAM" id="SSF50044">
    <property type="entry name" value="SH3-domain"/>
    <property type="match status" value="1"/>
</dbReference>
<dbReference type="InterPro" id="IPR002110">
    <property type="entry name" value="Ankyrin_rpt"/>
</dbReference>
<reference evidence="16 17" key="1">
    <citation type="submission" date="2021-06" db="EMBL/GenBank/DDBJ databases">
        <authorList>
            <person name="Palmer J.M."/>
        </authorList>
    </citation>
    <scope>NUCLEOTIDE SEQUENCE [LARGE SCALE GENOMIC DNA]</scope>
    <source>
        <strain evidence="16 17">MEX-2019</strain>
        <tissue evidence="16">Muscle</tissue>
    </source>
</reference>
<dbReference type="PRINTS" id="PR00405">
    <property type="entry name" value="REVINTRACTNG"/>
</dbReference>
<dbReference type="SUPFAM" id="SSF103657">
    <property type="entry name" value="BAR/IMD domain-like"/>
    <property type="match status" value="1"/>
</dbReference>
<feature type="compositionally biased region" description="Polar residues" evidence="11">
    <location>
        <begin position="1102"/>
        <end position="1112"/>
    </location>
</feature>
<dbReference type="PROSITE" id="PS50115">
    <property type="entry name" value="ARFGAP"/>
    <property type="match status" value="1"/>
</dbReference>
<dbReference type="SMART" id="SM00105">
    <property type="entry name" value="ArfGap"/>
    <property type="match status" value="1"/>
</dbReference>
<dbReference type="Gene3D" id="1.20.1270.60">
    <property type="entry name" value="Arfaptin homology (AH) domain/BAR domain"/>
    <property type="match status" value="1"/>
</dbReference>
<evidence type="ECO:0000259" key="14">
    <source>
        <dbReference type="PROSITE" id="PS50003"/>
    </source>
</evidence>
<dbReference type="PANTHER" id="PTHR45854">
    <property type="entry name" value="ASAP FAMILY MEMBER"/>
    <property type="match status" value="1"/>
</dbReference>
<dbReference type="InterPro" id="IPR011993">
    <property type="entry name" value="PH-like_dom_sf"/>
</dbReference>
<dbReference type="Pfam" id="PF16746">
    <property type="entry name" value="BAR_3"/>
    <property type="match status" value="1"/>
</dbReference>
<evidence type="ECO:0000256" key="7">
    <source>
        <dbReference type="ARBA" id="ARBA00023043"/>
    </source>
</evidence>
<sequence>MVRPAKSSSKCTIEMAKDQASPRFSIFRAKKMKGWWPLVRLKTAEDFEKEEKEKAEAKKKGRKKKKKNKDKRSQMSQEDIQYTDSLGNSYLLMGKVETELQLVALEQAEANPVGRGRKEPEPLEKPNRPTTSFNWFINPMKTFVFLIWKNYKKYIIALVILIILTLFLVLILYTLPGEISSLIVNGITMPECVSVSEFVQEVQEDWSSPTTSSFTSKMINCRNTIYLLEEALDSDRLVLQKMKKAAKAKYASGQDHVSHLEHYINSMEKLAVNCHSNGETEVGSAFCHLADFSKELLSPMKNLLKSMLHNINFFLDSLVKGDLREVKGDLKKPFERSWRDYENRFKQVEKEKRELARQYGMVRSEVSGGEIAEELEKERRSFQLSMCEYLIKVNEIKTKRGVDLLQNLIKHYHSQNNFLQECVSTTQRLKQYMEELNVVLNTVKQRQEEEKRQLCAIRDQLRPVVHTEQDSLPKQVYSMHQLLGDKQYGTERTGFLYKKSDGLRKMWQKRKCSVHNCYLTIAHATPNKPPTRLNLLTCQVKPSMEDKKCFDLISHNRTYHFLAEDEAECVAWISVLINSKQEALSMALDGGRRGGGGDESSVEDLTRAITDDIRKMPGNNSCCDCGAPDPGWVSTNLGILTCIECSGIHREMGVHVSRIKSLSLDSLGTSDLLLARNVGNSGFNEILEANLLSPSQKPSQHSHMAERKDFILSKYQDVHFVRRFSSSSAALRLGLQEATKSCDIYSLVQLYAQRAELSQPLHTHIQEKGETALHLAVLFADRTSLHILDFLAQNCSNVDVQTSAGNTALHYSCLHNKSDCVKLLLRARANIHIKNELGETALDVSRRLKHSECEALLQQAQSNQFDHHVHVEYEWRLRHDDLYDSDDDFDERNGPVKKERSSSSSSSVFTPSFSFSSRPFNFNQSSTSSCSVVLPSSGGPGAGLLSVGRRLAMAMDLHSRPSGSAPSPPPPPPSSPAPPLPPRVKAPCVPPPPPPAGGDGVRDEEEEEAEVFFPISGNRKTTTPPPIAARHKRTCSESNKQDHGLPTSPRIYSGPDSSFKCVPSSPLSSLRERPDRGFRRTESEGSSSHFLYPASKAPPNGSPISQRSQSFESDGRGPTPQPLPRRSLPRGAASRRAQALYDCQADHHDELSFSEGQVLVVLGQEDSDWWHGYIEDEPDQRGLFPASFVQLLSD</sequence>
<evidence type="ECO:0000256" key="12">
    <source>
        <dbReference type="SAM" id="Phobius"/>
    </source>
</evidence>
<dbReference type="Pfam" id="PF00169">
    <property type="entry name" value="PH"/>
    <property type="match status" value="1"/>
</dbReference>
<dbReference type="FunFam" id="1.20.1270.60:FF:000036">
    <property type="entry name" value="Arf-GAP with SH3 domain, ANK repeat and PH domain-containing protein 3"/>
    <property type="match status" value="1"/>
</dbReference>
<dbReference type="Gene3D" id="2.30.29.30">
    <property type="entry name" value="Pleckstrin-homology domain (PH domain)/Phosphotyrosine-binding domain (PTB)"/>
    <property type="match status" value="1"/>
</dbReference>
<evidence type="ECO:0000256" key="6">
    <source>
        <dbReference type="ARBA" id="ARBA00022833"/>
    </source>
</evidence>
<dbReference type="PRINTS" id="PR00452">
    <property type="entry name" value="SH3DOMAIN"/>
</dbReference>
<feature type="compositionally biased region" description="Basic and acidic residues" evidence="11">
    <location>
        <begin position="891"/>
        <end position="901"/>
    </location>
</feature>
<feature type="domain" description="Arf-GAP" evidence="15">
    <location>
        <begin position="607"/>
        <end position="728"/>
    </location>
</feature>
<dbReference type="GO" id="GO:0008270">
    <property type="term" value="F:zinc ion binding"/>
    <property type="evidence" value="ECO:0007669"/>
    <property type="project" value="UniProtKB-KW"/>
</dbReference>
<dbReference type="InterPro" id="IPR036770">
    <property type="entry name" value="Ankyrin_rpt-contain_sf"/>
</dbReference>
<dbReference type="FunFam" id="1.25.40.20:FF:000006">
    <property type="entry name" value="Arf-GAP with SH3 domain, ANK repeat and PH domain-containing protein 2"/>
    <property type="match status" value="1"/>
</dbReference>
<dbReference type="Gene3D" id="1.25.40.20">
    <property type="entry name" value="Ankyrin repeat-containing domain"/>
    <property type="match status" value="1"/>
</dbReference>
<gene>
    <name evidence="16" type="ORF">CRENBAI_025708</name>
</gene>
<dbReference type="PROSITE" id="PS50088">
    <property type="entry name" value="ANK_REPEAT"/>
    <property type="match status" value="2"/>
</dbReference>
<dbReference type="InterPro" id="IPR038508">
    <property type="entry name" value="ArfGAP_dom_sf"/>
</dbReference>
<dbReference type="InterPro" id="IPR001849">
    <property type="entry name" value="PH_domain"/>
</dbReference>
<comment type="subcellular location">
    <subcellularLocation>
        <location evidence="1">Cytoplasm</location>
    </subcellularLocation>
</comment>
<dbReference type="InterPro" id="IPR001164">
    <property type="entry name" value="ArfGAP_dom"/>
</dbReference>
<dbReference type="InterPro" id="IPR036028">
    <property type="entry name" value="SH3-like_dom_sf"/>
</dbReference>
<feature type="region of interest" description="Disordered" evidence="11">
    <location>
        <begin position="958"/>
        <end position="1137"/>
    </location>
</feature>
<dbReference type="Gene3D" id="2.30.30.40">
    <property type="entry name" value="SH3 Domains"/>
    <property type="match status" value="1"/>
</dbReference>
<feature type="compositionally biased region" description="Basic and acidic residues" evidence="11">
    <location>
        <begin position="47"/>
        <end position="58"/>
    </location>
</feature>
<keyword evidence="2 9" id="KW-0728">SH3 domain</keyword>
<feature type="transmembrane region" description="Helical" evidence="12">
    <location>
        <begin position="154"/>
        <end position="175"/>
    </location>
</feature>
<dbReference type="PROSITE" id="PS50003">
    <property type="entry name" value="PH_DOMAIN"/>
    <property type="match status" value="1"/>
</dbReference>
<dbReference type="PROSITE" id="PS50002">
    <property type="entry name" value="SH3"/>
    <property type="match status" value="1"/>
</dbReference>
<evidence type="ECO:0000256" key="11">
    <source>
        <dbReference type="SAM" id="MobiDB-lite"/>
    </source>
</evidence>
<dbReference type="AlphaFoldDB" id="A0AAV9SN36"/>
<evidence type="ECO:0000256" key="3">
    <source>
        <dbReference type="ARBA" id="ARBA00022490"/>
    </source>
</evidence>
<feature type="compositionally biased region" description="Pro residues" evidence="11">
    <location>
        <begin position="966"/>
        <end position="996"/>
    </location>
</feature>
<evidence type="ECO:0000256" key="9">
    <source>
        <dbReference type="PROSITE-ProRule" id="PRU00192"/>
    </source>
</evidence>
<keyword evidence="17" id="KW-1185">Reference proteome</keyword>
<feature type="region of interest" description="Disordered" evidence="11">
    <location>
        <begin position="47"/>
        <end position="78"/>
    </location>
</feature>
<dbReference type="GO" id="GO:0005096">
    <property type="term" value="F:GTPase activator activity"/>
    <property type="evidence" value="ECO:0007669"/>
    <property type="project" value="InterPro"/>
</dbReference>
<dbReference type="InterPro" id="IPR001452">
    <property type="entry name" value="SH3_domain"/>
</dbReference>
<evidence type="ECO:0000256" key="8">
    <source>
        <dbReference type="PROSITE-ProRule" id="PRU00023"/>
    </source>
</evidence>
<feature type="repeat" description="ANK" evidence="8">
    <location>
        <begin position="768"/>
        <end position="803"/>
    </location>
</feature>
<evidence type="ECO:0000259" key="13">
    <source>
        <dbReference type="PROSITE" id="PS50002"/>
    </source>
</evidence>
<evidence type="ECO:0000313" key="16">
    <source>
        <dbReference type="EMBL" id="KAK5622725.1"/>
    </source>
</evidence>
<feature type="domain" description="PH" evidence="14">
    <location>
        <begin position="489"/>
        <end position="581"/>
    </location>
</feature>
<dbReference type="InterPro" id="IPR037278">
    <property type="entry name" value="ARFGAP/RecO"/>
</dbReference>
<evidence type="ECO:0000256" key="5">
    <source>
        <dbReference type="ARBA" id="ARBA00022737"/>
    </source>
</evidence>
<evidence type="ECO:0000256" key="1">
    <source>
        <dbReference type="ARBA" id="ARBA00004496"/>
    </source>
</evidence>
<evidence type="ECO:0008006" key="18">
    <source>
        <dbReference type="Google" id="ProtNLM"/>
    </source>
</evidence>
<dbReference type="Gene3D" id="1.10.220.150">
    <property type="entry name" value="Arf GTPase activating protein"/>
    <property type="match status" value="1"/>
</dbReference>
<dbReference type="Pfam" id="PF01412">
    <property type="entry name" value="ArfGap"/>
    <property type="match status" value="1"/>
</dbReference>
<evidence type="ECO:0000259" key="15">
    <source>
        <dbReference type="PROSITE" id="PS50115"/>
    </source>
</evidence>
<keyword evidence="6" id="KW-0862">Zinc</keyword>
<keyword evidence="7 8" id="KW-0040">ANK repeat</keyword>
<feature type="repeat" description="ANK" evidence="8">
    <location>
        <begin position="804"/>
        <end position="836"/>
    </location>
</feature>
<name>A0AAV9SN36_9TELE</name>
<keyword evidence="5" id="KW-0677">Repeat</keyword>
<feature type="region of interest" description="Disordered" evidence="11">
    <location>
        <begin position="884"/>
        <end position="910"/>
    </location>
</feature>
<dbReference type="Pfam" id="PF14604">
    <property type="entry name" value="SH3_9"/>
    <property type="match status" value="1"/>
</dbReference>
<protein>
    <recommendedName>
        <fullName evidence="18">Arf-GAP with SH3 domain, ANK repeat and PH domain-containing protein 2-like</fullName>
    </recommendedName>
</protein>
<keyword evidence="3" id="KW-0963">Cytoplasm</keyword>
<dbReference type="InterPro" id="IPR027267">
    <property type="entry name" value="AH/BAR_dom_sf"/>
</dbReference>
<dbReference type="EMBL" id="JAHHUM010000083">
    <property type="protein sequence ID" value="KAK5622725.1"/>
    <property type="molecule type" value="Genomic_DNA"/>
</dbReference>
<dbReference type="CDD" id="cd11821">
    <property type="entry name" value="SH3_ASAP"/>
    <property type="match status" value="1"/>
</dbReference>
<dbReference type="FunFam" id="2.30.29.30:FF:000322">
    <property type="entry name" value="Uncharacterized protein, isoform B"/>
    <property type="match status" value="1"/>
</dbReference>
<keyword evidence="10" id="KW-0863">Zinc-finger</keyword>
<feature type="compositionally biased region" description="Basic residues" evidence="11">
    <location>
        <begin position="59"/>
        <end position="70"/>
    </location>
</feature>